<protein>
    <submittedName>
        <fullName evidence="2">Uncharacterized protein</fullName>
    </submittedName>
</protein>
<accession>A0ABQ9EQT4</accession>
<organism evidence="2 3">
    <name type="scientific">Tegillarca granosa</name>
    <name type="common">Malaysian cockle</name>
    <name type="synonym">Anadara granosa</name>
    <dbReference type="NCBI Taxonomy" id="220873"/>
    <lineage>
        <taxon>Eukaryota</taxon>
        <taxon>Metazoa</taxon>
        <taxon>Spiralia</taxon>
        <taxon>Lophotrochozoa</taxon>
        <taxon>Mollusca</taxon>
        <taxon>Bivalvia</taxon>
        <taxon>Autobranchia</taxon>
        <taxon>Pteriomorphia</taxon>
        <taxon>Arcoida</taxon>
        <taxon>Arcoidea</taxon>
        <taxon>Arcidae</taxon>
        <taxon>Tegillarca</taxon>
    </lineage>
</organism>
<sequence length="84" mass="9885">MDIGDICGYQNCYKIQICGNQQNIVNVIKFFYTYIGMVIRYRRNLQIIIMGVLIFAILRNSSGVFWQNVYNTTDTCRLEKITFL</sequence>
<evidence type="ECO:0000313" key="2">
    <source>
        <dbReference type="EMBL" id="KAJ8305638.1"/>
    </source>
</evidence>
<keyword evidence="1" id="KW-1133">Transmembrane helix</keyword>
<evidence type="ECO:0000256" key="1">
    <source>
        <dbReference type="SAM" id="Phobius"/>
    </source>
</evidence>
<reference evidence="2 3" key="1">
    <citation type="submission" date="2022-12" db="EMBL/GenBank/DDBJ databases">
        <title>Chromosome-level genome of Tegillarca granosa.</title>
        <authorList>
            <person name="Kim J."/>
        </authorList>
    </citation>
    <scope>NUCLEOTIDE SEQUENCE [LARGE SCALE GENOMIC DNA]</scope>
    <source>
        <strain evidence="2">Teg-2019</strain>
        <tissue evidence="2">Adductor muscle</tissue>
    </source>
</reference>
<name>A0ABQ9EQT4_TEGGR</name>
<keyword evidence="3" id="KW-1185">Reference proteome</keyword>
<proteinExistence type="predicted"/>
<feature type="transmembrane region" description="Helical" evidence="1">
    <location>
        <begin position="47"/>
        <end position="66"/>
    </location>
</feature>
<gene>
    <name evidence="2" type="ORF">KUTeg_016183</name>
</gene>
<evidence type="ECO:0000313" key="3">
    <source>
        <dbReference type="Proteomes" id="UP001217089"/>
    </source>
</evidence>
<dbReference type="Proteomes" id="UP001217089">
    <property type="component" value="Unassembled WGS sequence"/>
</dbReference>
<keyword evidence="1" id="KW-0472">Membrane</keyword>
<dbReference type="EMBL" id="JARBDR010000813">
    <property type="protein sequence ID" value="KAJ8305638.1"/>
    <property type="molecule type" value="Genomic_DNA"/>
</dbReference>
<feature type="non-terminal residue" evidence="2">
    <location>
        <position position="84"/>
    </location>
</feature>
<comment type="caution">
    <text evidence="2">The sequence shown here is derived from an EMBL/GenBank/DDBJ whole genome shotgun (WGS) entry which is preliminary data.</text>
</comment>
<keyword evidence="1" id="KW-0812">Transmembrane</keyword>